<feature type="binding site" evidence="9">
    <location>
        <begin position="248"/>
        <end position="252"/>
    </location>
    <ligand>
        <name>substrate</name>
    </ligand>
</feature>
<comment type="caution">
    <text evidence="12">The sequence shown here is derived from an EMBL/GenBank/DDBJ whole genome shotgun (WGS) entry which is preliminary data.</text>
</comment>
<dbReference type="SMART" id="SM00984">
    <property type="entry name" value="UDPG_MGDP_dh_C"/>
    <property type="match status" value="1"/>
</dbReference>
<comment type="similarity">
    <text evidence="2 7">Belongs to the UDP-glucose/GDP-mannose dehydrogenase family.</text>
</comment>
<feature type="binding site" evidence="9">
    <location>
        <position position="320"/>
    </location>
    <ligand>
        <name>substrate</name>
    </ligand>
</feature>
<dbReference type="PIRSF" id="PIRSF500134">
    <property type="entry name" value="UDPglc_DH_bac"/>
    <property type="match status" value="1"/>
</dbReference>
<name>A0A229SL32_9PSEU</name>
<gene>
    <name evidence="12" type="ORF">CF165_47555</name>
</gene>
<evidence type="ECO:0000256" key="10">
    <source>
        <dbReference type="PIRSR" id="PIRSR500134-3"/>
    </source>
</evidence>
<evidence type="ECO:0000256" key="3">
    <source>
        <dbReference type="ARBA" id="ARBA00012954"/>
    </source>
</evidence>
<reference evidence="13" key="1">
    <citation type="submission" date="2017-07" db="EMBL/GenBank/DDBJ databases">
        <title>Comparative genome mining reveals phylogenetic distribution patterns of secondary metabolites in Amycolatopsis.</title>
        <authorList>
            <person name="Adamek M."/>
            <person name="Alanjary M."/>
            <person name="Sales-Ortells H."/>
            <person name="Goodfellow M."/>
            <person name="Bull A.T."/>
            <person name="Kalinowski J."/>
            <person name="Ziemert N."/>
        </authorList>
    </citation>
    <scope>NUCLEOTIDE SEQUENCE [LARGE SCALE GENOMIC DNA]</scope>
    <source>
        <strain evidence="13">H5</strain>
    </source>
</reference>
<dbReference type="RefSeq" id="WP_093954198.1">
    <property type="nucleotide sequence ID" value="NZ_NMUL01000082.1"/>
</dbReference>
<dbReference type="Proteomes" id="UP000215199">
    <property type="component" value="Unassembled WGS sequence"/>
</dbReference>
<dbReference type="InterPro" id="IPR036291">
    <property type="entry name" value="NAD(P)-bd_dom_sf"/>
</dbReference>
<dbReference type="EC" id="1.1.1.22" evidence="3 7"/>
<dbReference type="PROSITE" id="PS51257">
    <property type="entry name" value="PROKAR_LIPOPROTEIN"/>
    <property type="match status" value="1"/>
</dbReference>
<keyword evidence="5 7" id="KW-0520">NAD</keyword>
<dbReference type="InterPro" id="IPR017476">
    <property type="entry name" value="UDP-Glc/GDP-Man"/>
</dbReference>
<evidence type="ECO:0000256" key="2">
    <source>
        <dbReference type="ARBA" id="ARBA00006601"/>
    </source>
</evidence>
<dbReference type="Gene3D" id="1.20.5.100">
    <property type="entry name" value="Cytochrome c1, transmembrane anchor, C-terminal"/>
    <property type="match status" value="1"/>
</dbReference>
<dbReference type="InterPro" id="IPR008927">
    <property type="entry name" value="6-PGluconate_DH-like_C_sf"/>
</dbReference>
<dbReference type="Pfam" id="PF03721">
    <property type="entry name" value="UDPG_MGDP_dh_N"/>
    <property type="match status" value="1"/>
</dbReference>
<dbReference type="SUPFAM" id="SSF48179">
    <property type="entry name" value="6-phosphogluconate dehydrogenase C-terminal domain-like"/>
    <property type="match status" value="1"/>
</dbReference>
<feature type="domain" description="UDP-glucose/GDP-mannose dehydrogenase C-terminal" evidence="11">
    <location>
        <begin position="313"/>
        <end position="410"/>
    </location>
</feature>
<dbReference type="PANTHER" id="PTHR43750">
    <property type="entry name" value="UDP-GLUCOSE 6-DEHYDROGENASE TUAD"/>
    <property type="match status" value="1"/>
</dbReference>
<dbReference type="Pfam" id="PF00984">
    <property type="entry name" value="UDPG_MGDP_dh"/>
    <property type="match status" value="1"/>
</dbReference>
<feature type="active site" description="Nucleophile" evidence="8">
    <location>
        <position position="259"/>
    </location>
</feature>
<protein>
    <recommendedName>
        <fullName evidence="3 7">UDP-glucose 6-dehydrogenase</fullName>
        <ecNumber evidence="3 7">1.1.1.22</ecNumber>
    </recommendedName>
</protein>
<feature type="binding site" evidence="10">
    <location>
        <position position="34"/>
    </location>
    <ligand>
        <name>NAD(+)</name>
        <dbReference type="ChEBI" id="CHEBI:57540"/>
    </ligand>
</feature>
<feature type="binding site" evidence="10">
    <location>
        <position position="125"/>
    </location>
    <ligand>
        <name>NAD(+)</name>
        <dbReference type="ChEBI" id="CHEBI:57540"/>
    </ligand>
</feature>
<dbReference type="GO" id="GO:0003979">
    <property type="term" value="F:UDP-glucose 6-dehydrogenase activity"/>
    <property type="evidence" value="ECO:0007669"/>
    <property type="project" value="UniProtKB-EC"/>
</dbReference>
<evidence type="ECO:0000256" key="9">
    <source>
        <dbReference type="PIRSR" id="PIRSR500134-2"/>
    </source>
</evidence>
<dbReference type="PANTHER" id="PTHR43750:SF3">
    <property type="entry name" value="UDP-GLUCOSE 6-DEHYDROGENASE TUAD"/>
    <property type="match status" value="1"/>
</dbReference>
<evidence type="ECO:0000256" key="5">
    <source>
        <dbReference type="ARBA" id="ARBA00023027"/>
    </source>
</evidence>
<dbReference type="UniPathway" id="UPA00038">
    <property type="reaction ID" value="UER00491"/>
</dbReference>
<evidence type="ECO:0000313" key="12">
    <source>
        <dbReference type="EMBL" id="OXM59490.1"/>
    </source>
</evidence>
<dbReference type="InterPro" id="IPR036220">
    <property type="entry name" value="UDP-Glc/GDP-Man_DH_C_sf"/>
</dbReference>
<dbReference type="SUPFAM" id="SSF51735">
    <property type="entry name" value="NAD(P)-binding Rossmann-fold domains"/>
    <property type="match status" value="1"/>
</dbReference>
<dbReference type="InterPro" id="IPR014027">
    <property type="entry name" value="UDP-Glc/GDP-Man_DH_C"/>
</dbReference>
<evidence type="ECO:0000256" key="1">
    <source>
        <dbReference type="ARBA" id="ARBA00004701"/>
    </source>
</evidence>
<dbReference type="OrthoDB" id="5193947at2"/>
<dbReference type="InterPro" id="IPR028357">
    <property type="entry name" value="UDPglc_DH_bac"/>
</dbReference>
<dbReference type="PIRSF" id="PIRSF000124">
    <property type="entry name" value="UDPglc_GDPman_dh"/>
    <property type="match status" value="1"/>
</dbReference>
<dbReference type="SUPFAM" id="SSF52413">
    <property type="entry name" value="UDP-glucose/GDP-mannose dehydrogenase C-terminal domain"/>
    <property type="match status" value="1"/>
</dbReference>
<proteinExistence type="inferred from homology"/>
<evidence type="ECO:0000256" key="6">
    <source>
        <dbReference type="ARBA" id="ARBA00047473"/>
    </source>
</evidence>
<dbReference type="InterPro" id="IPR001732">
    <property type="entry name" value="UDP-Glc/GDP-Man_DH_N"/>
</dbReference>
<evidence type="ECO:0000259" key="11">
    <source>
        <dbReference type="SMART" id="SM00984"/>
    </source>
</evidence>
<accession>A0A229SL32</accession>
<sequence>MELAERITIIGSGYVGLTTGACLASLGHTVTCIDLDESAVAALRTGRSHLAEPGIESLLREGLDANRLQFDTDADQAVTTASLIMLCLPTPPARDGSVDLTAIRDTVIRIRDLLPTGAVVVTKSTTPVGTTARIGSWLRRNDIAVVTNPEFLREGHAVYDFLHPTRIVIGSDDHAAAKRVAALYDAIRTEVIITDPATAELVKYAANCYLATRLSFNNSIAELCEAFDADHSDLAYILAADPRIGGDYLKPGPGWGGPCLPKDVRALIRQAHDVGVPFPILNAAIISNQHHLERTIQRLQEELGRELAGTRVALLGLTFKAGTSDLRNSPAMHVAHTLIERGADVTAHDPAIKDEIPMLSVVPTVHAAAANADALVLLTEWPEYRWLNWTTVATLMTGELVFDTRNALDPDVIADAGLCYVGVGSRRTPMPT</sequence>
<feature type="binding site" evidence="9">
    <location>
        <position position="203"/>
    </location>
    <ligand>
        <name>substrate</name>
    </ligand>
</feature>
<dbReference type="InterPro" id="IPR014026">
    <property type="entry name" value="UDP-Glc/GDP-Man_DH_dimer"/>
</dbReference>
<feature type="binding site" evidence="10">
    <location>
        <position position="90"/>
    </location>
    <ligand>
        <name>NAD(+)</name>
        <dbReference type="ChEBI" id="CHEBI:57540"/>
    </ligand>
</feature>
<evidence type="ECO:0000313" key="13">
    <source>
        <dbReference type="Proteomes" id="UP000215199"/>
    </source>
</evidence>
<dbReference type="NCBIfam" id="TIGR03026">
    <property type="entry name" value="NDP-sugDHase"/>
    <property type="match status" value="1"/>
</dbReference>
<dbReference type="GO" id="GO:0000271">
    <property type="term" value="P:polysaccharide biosynthetic process"/>
    <property type="evidence" value="ECO:0007669"/>
    <property type="project" value="InterPro"/>
</dbReference>
<organism evidence="12 13">
    <name type="scientific">Amycolatopsis vastitatis</name>
    <dbReference type="NCBI Taxonomy" id="1905142"/>
    <lineage>
        <taxon>Bacteria</taxon>
        <taxon>Bacillati</taxon>
        <taxon>Actinomycetota</taxon>
        <taxon>Actinomycetes</taxon>
        <taxon>Pseudonocardiales</taxon>
        <taxon>Pseudonocardiaceae</taxon>
        <taxon>Amycolatopsis</taxon>
    </lineage>
</organism>
<feature type="binding site" evidence="9">
    <location>
        <begin position="151"/>
        <end position="154"/>
    </location>
    <ligand>
        <name>substrate</name>
    </ligand>
</feature>
<feature type="binding site" evidence="10">
    <location>
        <position position="154"/>
    </location>
    <ligand>
        <name>NAD(+)</name>
        <dbReference type="ChEBI" id="CHEBI:57540"/>
    </ligand>
</feature>
<dbReference type="Pfam" id="PF03720">
    <property type="entry name" value="UDPG_MGDP_dh_C"/>
    <property type="match status" value="1"/>
</dbReference>
<dbReference type="GO" id="GO:0006065">
    <property type="term" value="P:UDP-glucuronate biosynthetic process"/>
    <property type="evidence" value="ECO:0007669"/>
    <property type="project" value="UniProtKB-UniPathway"/>
</dbReference>
<comment type="catalytic activity">
    <reaction evidence="6 7">
        <text>UDP-alpha-D-glucose + 2 NAD(+) + H2O = UDP-alpha-D-glucuronate + 2 NADH + 3 H(+)</text>
        <dbReference type="Rhea" id="RHEA:23596"/>
        <dbReference type="ChEBI" id="CHEBI:15377"/>
        <dbReference type="ChEBI" id="CHEBI:15378"/>
        <dbReference type="ChEBI" id="CHEBI:57540"/>
        <dbReference type="ChEBI" id="CHEBI:57945"/>
        <dbReference type="ChEBI" id="CHEBI:58052"/>
        <dbReference type="ChEBI" id="CHEBI:58885"/>
        <dbReference type="EC" id="1.1.1.22"/>
    </reaction>
</comment>
<feature type="binding site" evidence="10">
    <location>
        <position position="262"/>
    </location>
    <ligand>
        <name>NAD(+)</name>
        <dbReference type="ChEBI" id="CHEBI:57540"/>
    </ligand>
</feature>
<feature type="binding site" evidence="10">
    <location>
        <position position="327"/>
    </location>
    <ligand>
        <name>NAD(+)</name>
        <dbReference type="ChEBI" id="CHEBI:57540"/>
    </ligand>
</feature>
<evidence type="ECO:0000256" key="7">
    <source>
        <dbReference type="PIRNR" id="PIRNR000124"/>
    </source>
</evidence>
<keyword evidence="4 7" id="KW-0560">Oxidoreductase</keyword>
<dbReference type="GO" id="GO:0051287">
    <property type="term" value="F:NAD binding"/>
    <property type="evidence" value="ECO:0007669"/>
    <property type="project" value="InterPro"/>
</dbReference>
<dbReference type="AlphaFoldDB" id="A0A229SL32"/>
<dbReference type="EMBL" id="NMUL01000082">
    <property type="protein sequence ID" value="OXM59490.1"/>
    <property type="molecule type" value="Genomic_DNA"/>
</dbReference>
<evidence type="ECO:0000256" key="4">
    <source>
        <dbReference type="ARBA" id="ARBA00023002"/>
    </source>
</evidence>
<comment type="pathway">
    <text evidence="1">Nucleotide-sugar biosynthesis; UDP-alpha-D-glucuronate biosynthesis; UDP-alpha-D-glucuronate from UDP-alpha-D-glucose: step 1/1.</text>
</comment>
<feature type="binding site" evidence="9">
    <location>
        <position position="256"/>
    </location>
    <ligand>
        <name>substrate</name>
    </ligand>
</feature>
<dbReference type="Gene3D" id="3.40.50.720">
    <property type="entry name" value="NAD(P)-binding Rossmann-like Domain"/>
    <property type="match status" value="2"/>
</dbReference>
<evidence type="ECO:0000256" key="8">
    <source>
        <dbReference type="PIRSR" id="PIRSR500134-1"/>
    </source>
</evidence>
<keyword evidence="13" id="KW-1185">Reference proteome</keyword>